<keyword evidence="2" id="KW-1185">Reference proteome</keyword>
<proteinExistence type="predicted"/>
<dbReference type="Proteomes" id="UP000186955">
    <property type="component" value="Unassembled WGS sequence"/>
</dbReference>
<gene>
    <name evidence="1" type="ORF">PENSUB_10420</name>
</gene>
<sequence length="91" mass="11007">MPTGEERRQAVDRVLAENPYEDNPQLWIFMIWVCMIFRRNGRPDFLLVEELTGYPAEFLRDGFRRLSTHCDAILALTRWVLENEENWYEQE</sequence>
<comment type="caution">
    <text evidence="1">The sequence shown here is derived from an EMBL/GenBank/DDBJ whole genome shotgun (WGS) entry which is preliminary data.</text>
</comment>
<evidence type="ECO:0000313" key="2">
    <source>
        <dbReference type="Proteomes" id="UP000186955"/>
    </source>
</evidence>
<dbReference type="OrthoDB" id="4361520at2759"/>
<dbReference type="AlphaFoldDB" id="A0A1Q5T9E2"/>
<reference evidence="1 2" key="1">
    <citation type="submission" date="2016-10" db="EMBL/GenBank/DDBJ databases">
        <title>Genome sequence of the ascomycete fungus Penicillium subrubescens.</title>
        <authorList>
            <person name="De Vries R.P."/>
            <person name="Peng M."/>
            <person name="Dilokpimol A."/>
            <person name="Hilden K."/>
            <person name="Makela M.R."/>
            <person name="Grigoriev I."/>
            <person name="Riley R."/>
            <person name="Granchi Z."/>
        </authorList>
    </citation>
    <scope>NUCLEOTIDE SEQUENCE [LARGE SCALE GENOMIC DNA]</scope>
    <source>
        <strain evidence="1 2">CBS 132785</strain>
    </source>
</reference>
<protein>
    <submittedName>
        <fullName evidence="1">Uncharacterized protein</fullName>
    </submittedName>
</protein>
<name>A0A1Q5T9E2_9EURO</name>
<accession>A0A1Q5T9E2</accession>
<dbReference type="EMBL" id="MNBE01000697">
    <property type="protein sequence ID" value="OKO96866.1"/>
    <property type="molecule type" value="Genomic_DNA"/>
</dbReference>
<organism evidence="1 2">
    <name type="scientific">Penicillium subrubescens</name>
    <dbReference type="NCBI Taxonomy" id="1316194"/>
    <lineage>
        <taxon>Eukaryota</taxon>
        <taxon>Fungi</taxon>
        <taxon>Dikarya</taxon>
        <taxon>Ascomycota</taxon>
        <taxon>Pezizomycotina</taxon>
        <taxon>Eurotiomycetes</taxon>
        <taxon>Eurotiomycetidae</taxon>
        <taxon>Eurotiales</taxon>
        <taxon>Aspergillaceae</taxon>
        <taxon>Penicillium</taxon>
    </lineage>
</organism>
<evidence type="ECO:0000313" key="1">
    <source>
        <dbReference type="EMBL" id="OKO96866.1"/>
    </source>
</evidence>